<proteinExistence type="predicted"/>
<feature type="domain" description="Glycosyl transferase family 1" evidence="8">
    <location>
        <begin position="222"/>
        <end position="371"/>
    </location>
</feature>
<evidence type="ECO:0000259" key="9">
    <source>
        <dbReference type="Pfam" id="PF08288"/>
    </source>
</evidence>
<comment type="pathway">
    <text evidence="1">Glycolipid biosynthesis; glycosylphosphatidylinositol-anchor biosynthesis.</text>
</comment>
<keyword evidence="4" id="KW-0328">Glycosyltransferase</keyword>
<dbReference type="SUPFAM" id="SSF53756">
    <property type="entry name" value="UDP-Glycosyltransferase/glycogen phosphorylase"/>
    <property type="match status" value="1"/>
</dbReference>
<organism evidence="10 11">
    <name type="scientific">Necator americanus</name>
    <name type="common">Human hookworm</name>
    <dbReference type="NCBI Taxonomy" id="51031"/>
    <lineage>
        <taxon>Eukaryota</taxon>
        <taxon>Metazoa</taxon>
        <taxon>Ecdysozoa</taxon>
        <taxon>Nematoda</taxon>
        <taxon>Chromadorea</taxon>
        <taxon>Rhabditida</taxon>
        <taxon>Rhabditina</taxon>
        <taxon>Rhabditomorpha</taxon>
        <taxon>Strongyloidea</taxon>
        <taxon>Ancylostomatidae</taxon>
        <taxon>Bunostominae</taxon>
        <taxon>Necator</taxon>
    </lineage>
</organism>
<dbReference type="Proteomes" id="UP001303046">
    <property type="component" value="Unassembled WGS sequence"/>
</dbReference>
<keyword evidence="7" id="KW-0472">Membrane</keyword>
<dbReference type="Pfam" id="PF00534">
    <property type="entry name" value="Glycos_transf_1"/>
    <property type="match status" value="1"/>
</dbReference>
<evidence type="ECO:0000256" key="6">
    <source>
        <dbReference type="ARBA" id="ARBA00032160"/>
    </source>
</evidence>
<keyword evidence="3" id="KW-0337">GPI-anchor biosynthesis</keyword>
<dbReference type="InterPro" id="IPR001296">
    <property type="entry name" value="Glyco_trans_1"/>
</dbReference>
<evidence type="ECO:0000313" key="10">
    <source>
        <dbReference type="EMBL" id="KAK6738558.1"/>
    </source>
</evidence>
<gene>
    <name evidence="10" type="primary">Necator_chrII.g8375</name>
    <name evidence="10" type="ORF">RB195_020581</name>
</gene>
<evidence type="ECO:0000256" key="1">
    <source>
        <dbReference type="ARBA" id="ARBA00004687"/>
    </source>
</evidence>
<feature type="domain" description="PIGA GPI anchor biosynthesis" evidence="9">
    <location>
        <begin position="74"/>
        <end position="163"/>
    </location>
</feature>
<feature type="transmembrane region" description="Helical" evidence="7">
    <location>
        <begin position="424"/>
        <end position="445"/>
    </location>
</feature>
<evidence type="ECO:0000259" key="8">
    <source>
        <dbReference type="Pfam" id="PF00534"/>
    </source>
</evidence>
<dbReference type="InterPro" id="IPR013234">
    <property type="entry name" value="PIGA_GPI_anchor_biosynthesis"/>
</dbReference>
<protein>
    <recommendedName>
        <fullName evidence="2">phosphatidylinositol N-acetylglucosaminyltransferase</fullName>
        <ecNumber evidence="2">2.4.1.198</ecNumber>
    </recommendedName>
    <alternativeName>
        <fullName evidence="6">GlcNAc-PI synthesis protein</fullName>
    </alternativeName>
</protein>
<evidence type="ECO:0000256" key="4">
    <source>
        <dbReference type="ARBA" id="ARBA00022676"/>
    </source>
</evidence>
<accession>A0ABR1CLS5</accession>
<evidence type="ECO:0000313" key="11">
    <source>
        <dbReference type="Proteomes" id="UP001303046"/>
    </source>
</evidence>
<dbReference type="InterPro" id="IPR039507">
    <property type="entry name" value="PIG-A/GPI3"/>
</dbReference>
<evidence type="ECO:0000256" key="5">
    <source>
        <dbReference type="ARBA" id="ARBA00022679"/>
    </source>
</evidence>
<name>A0ABR1CLS5_NECAM</name>
<reference evidence="10 11" key="1">
    <citation type="submission" date="2023-08" db="EMBL/GenBank/DDBJ databases">
        <title>A Necator americanus chromosomal reference genome.</title>
        <authorList>
            <person name="Ilik V."/>
            <person name="Petrzelkova K.J."/>
            <person name="Pardy F."/>
            <person name="Fuh T."/>
            <person name="Niatou-Singa F.S."/>
            <person name="Gouil Q."/>
            <person name="Baker L."/>
            <person name="Ritchie M.E."/>
            <person name="Jex A.R."/>
            <person name="Gazzola D."/>
            <person name="Li H."/>
            <person name="Toshio Fujiwara R."/>
            <person name="Zhan B."/>
            <person name="Aroian R.V."/>
            <person name="Pafco B."/>
            <person name="Schwarz E.M."/>
        </authorList>
    </citation>
    <scope>NUCLEOTIDE SEQUENCE [LARGE SCALE GENOMIC DNA]</scope>
    <source>
        <strain evidence="10 11">Aroian</strain>
        <tissue evidence="10">Whole animal</tissue>
    </source>
</reference>
<keyword evidence="11" id="KW-1185">Reference proteome</keyword>
<comment type="caution">
    <text evidence="10">The sequence shown here is derived from an EMBL/GenBank/DDBJ whole genome shotgun (WGS) entry which is preliminary data.</text>
</comment>
<keyword evidence="5" id="KW-0808">Transferase</keyword>
<keyword evidence="7" id="KW-0812">Transmembrane</keyword>
<dbReference type="CDD" id="cd03796">
    <property type="entry name" value="GT4_PIG-A-like"/>
    <property type="match status" value="1"/>
</dbReference>
<dbReference type="Pfam" id="PF08288">
    <property type="entry name" value="PIGA"/>
    <property type="match status" value="1"/>
</dbReference>
<sequence>MNYRSSDLHSNDVTIVGLRYNDTMTVSAGTNKELYNIALVSDFFCPNAGGVETHMYFLAQCLRQLGHKVVVITHAYGERRGICYLSNGLKVYYLPFLVVYNGCSLATIIGSLPWLRKIFLRERIQLIHGHATFSSMAHEAMFNGWLMGIRTVFTDHSLFGFADASAILTNTLVLQYSLSNVDRVICVSYTSKENTVLRGKLDPRKVFTIPNAIETRLFYPDPEQFYGNPTTIIFLGRLVYRKGADLLCAIIPKVCDRHPQVRFIVGGDGPKRLELEEMREKYHLHSRVTLLGILPHNVVREVLVQGQIFINTSLTEAFCMSIVEAASCGLHVVSTRVGGVPEVLPADFISLEEPVPELLVEALSEAIRKRENGELMDPVQKHRAVSNMYNWPDIAKRTEVVYRDAMREPTPQWRSGLKKYADQGIGFGILYITVALINMFFLTVLEFFDPASANPLANDIPESKQTSNCTAEVPADVTSTTFQECSRNHRRNFGMRLRSVAKAPSK</sequence>
<dbReference type="EC" id="2.4.1.198" evidence="2"/>
<feature type="transmembrane region" description="Helical" evidence="7">
    <location>
        <begin position="92"/>
        <end position="115"/>
    </location>
</feature>
<dbReference type="EMBL" id="JAVFWL010000002">
    <property type="protein sequence ID" value="KAK6738558.1"/>
    <property type="molecule type" value="Genomic_DNA"/>
</dbReference>
<dbReference type="Gene3D" id="3.40.50.2000">
    <property type="entry name" value="Glycogen Phosphorylase B"/>
    <property type="match status" value="2"/>
</dbReference>
<evidence type="ECO:0000256" key="7">
    <source>
        <dbReference type="SAM" id="Phobius"/>
    </source>
</evidence>
<evidence type="ECO:0000256" key="3">
    <source>
        <dbReference type="ARBA" id="ARBA00022502"/>
    </source>
</evidence>
<dbReference type="PANTHER" id="PTHR45871">
    <property type="entry name" value="N-ACETYLGLUCOSAMINYL-PHOSPHATIDYLINOSITOL BIOSYNTHETIC PROTEIN"/>
    <property type="match status" value="1"/>
</dbReference>
<keyword evidence="7" id="KW-1133">Transmembrane helix</keyword>
<evidence type="ECO:0000256" key="2">
    <source>
        <dbReference type="ARBA" id="ARBA00012420"/>
    </source>
</evidence>
<dbReference type="PANTHER" id="PTHR45871:SF1">
    <property type="entry name" value="PHOSPHATIDYLINOSITOL N-ACETYLGLUCOSAMINYLTRANSFERASE SUBUNIT A"/>
    <property type="match status" value="1"/>
</dbReference>